<evidence type="ECO:0000313" key="3">
    <source>
        <dbReference type="EMBL" id="MBD8006790.1"/>
    </source>
</evidence>
<keyword evidence="1" id="KW-0812">Transmembrane</keyword>
<reference evidence="3 4" key="1">
    <citation type="submission" date="2020-08" db="EMBL/GenBank/DDBJ databases">
        <title>A Genomic Blueprint of the Chicken Gut Microbiome.</title>
        <authorList>
            <person name="Gilroy R."/>
            <person name="Ravi A."/>
            <person name="Getino M."/>
            <person name="Pursley I."/>
            <person name="Horton D.L."/>
            <person name="Alikhan N.-F."/>
            <person name="Baker D."/>
            <person name="Gharbi K."/>
            <person name="Hall N."/>
            <person name="Watson M."/>
            <person name="Adriaenssens E.M."/>
            <person name="Foster-Nyarko E."/>
            <person name="Jarju S."/>
            <person name="Secka A."/>
            <person name="Antonio M."/>
            <person name="Oren A."/>
            <person name="Chaudhuri R."/>
            <person name="La Ragione R.M."/>
            <person name="Hildebrand F."/>
            <person name="Pallen M.J."/>
        </authorList>
    </citation>
    <scope>NUCLEOTIDE SEQUENCE [LARGE SCALE GENOMIC DNA]</scope>
    <source>
        <strain evidence="3 4">Sa1BUA2</strain>
    </source>
</reference>
<comment type="caution">
    <text evidence="3">The sequence shown here is derived from an EMBL/GenBank/DDBJ whole genome shotgun (WGS) entry which is preliminary data.</text>
</comment>
<name>A0ABR8VPU8_9BACI</name>
<feature type="transmembrane region" description="Helical" evidence="1">
    <location>
        <begin position="76"/>
        <end position="93"/>
    </location>
</feature>
<accession>A0ABR8VPU8</accession>
<gene>
    <name evidence="3" type="primary">ccsA</name>
    <name evidence="3" type="ORF">H9631_17095</name>
</gene>
<keyword evidence="1" id="KW-1133">Transmembrane helix</keyword>
<sequence>MPISLLILGYGNAFSNEVSPLVPSLQSNWLTIHVITVAASSVILSIVFVTGVIYLLSTLDTHKKSKSASSLEAVMYFLVVVIGFILSLFIIIYI</sequence>
<evidence type="ECO:0000259" key="2">
    <source>
        <dbReference type="Pfam" id="PF01578"/>
    </source>
</evidence>
<feature type="domain" description="Cytochrome c assembly protein" evidence="2">
    <location>
        <begin position="4"/>
        <end position="92"/>
    </location>
</feature>
<protein>
    <submittedName>
        <fullName evidence="3">Cytochrome c biogenesis protein CcsA</fullName>
    </submittedName>
</protein>
<feature type="transmembrane region" description="Helical" evidence="1">
    <location>
        <begin position="31"/>
        <end position="56"/>
    </location>
</feature>
<evidence type="ECO:0000313" key="4">
    <source>
        <dbReference type="Proteomes" id="UP000648182"/>
    </source>
</evidence>
<evidence type="ECO:0000256" key="1">
    <source>
        <dbReference type="SAM" id="Phobius"/>
    </source>
</evidence>
<proteinExistence type="predicted"/>
<dbReference type="InterPro" id="IPR002541">
    <property type="entry name" value="Cyt_c_assembly"/>
</dbReference>
<dbReference type="Pfam" id="PF01578">
    <property type="entry name" value="Cytochrom_C_asm"/>
    <property type="match status" value="1"/>
</dbReference>
<dbReference type="EMBL" id="JACSPV010000038">
    <property type="protein sequence ID" value="MBD8006790.1"/>
    <property type="molecule type" value="Genomic_DNA"/>
</dbReference>
<keyword evidence="1" id="KW-0472">Membrane</keyword>
<keyword evidence="4" id="KW-1185">Reference proteome</keyword>
<dbReference type="Proteomes" id="UP000648182">
    <property type="component" value="Unassembled WGS sequence"/>
</dbReference>
<organism evidence="3 4">
    <name type="scientific">Bacillus norwichensis</name>
    <dbReference type="NCBI Taxonomy" id="2762217"/>
    <lineage>
        <taxon>Bacteria</taxon>
        <taxon>Bacillati</taxon>
        <taxon>Bacillota</taxon>
        <taxon>Bacilli</taxon>
        <taxon>Bacillales</taxon>
        <taxon>Bacillaceae</taxon>
        <taxon>Bacillus</taxon>
    </lineage>
</organism>